<proteinExistence type="predicted"/>
<reference evidence="3 4" key="1">
    <citation type="submission" date="2021-05" db="EMBL/GenBank/DDBJ databases">
        <title>Description of Cellulomonas sp. DKR-3 sp. nov.</title>
        <authorList>
            <person name="Dahal R.H."/>
            <person name="Chaudhary D.K."/>
        </authorList>
    </citation>
    <scope>NUCLEOTIDE SEQUENCE [LARGE SCALE GENOMIC DNA]</scope>
    <source>
        <strain evidence="3 4">DKR-3</strain>
    </source>
</reference>
<evidence type="ECO:0000313" key="3">
    <source>
        <dbReference type="EMBL" id="MBT0993586.1"/>
    </source>
</evidence>
<keyword evidence="1" id="KW-0812">Transmembrane</keyword>
<feature type="transmembrane region" description="Helical" evidence="1">
    <location>
        <begin position="157"/>
        <end position="181"/>
    </location>
</feature>
<feature type="transmembrane region" description="Helical" evidence="1">
    <location>
        <begin position="74"/>
        <end position="96"/>
    </location>
</feature>
<feature type="transmembrane region" description="Helical" evidence="1">
    <location>
        <begin position="212"/>
        <end position="229"/>
    </location>
</feature>
<evidence type="ECO:0000259" key="2">
    <source>
        <dbReference type="Pfam" id="PF02517"/>
    </source>
</evidence>
<keyword evidence="3" id="KW-0482">Metalloprotease</keyword>
<accession>A0ABS5TWR9</accession>
<sequence length="267" mass="29015">MQPSAPPSSAPPPSGRAVRRRLTVEIWIVLGLSLGRSAVYAMVNMLDRLTAGPPLADQSTTINQTINARPWLDVIYQLLAIGFALVPVALALYLLSAHGRSAVRQIGLTFARPWRDLGIGVGLAAAIGVPGLGLYAIGRVLGITVQVQPTTIDDHWWTIPLLILLALKNALLEEVVVVGYLMERLRTLRWSVPAIIAASALLRGTYHLYQGWGAFAGNVVMGVVFAWYYHRSRRVMPLVVAHTVMDLTVFVGYALIPPDWIAAVGLD</sequence>
<feature type="domain" description="CAAX prenyl protease 2/Lysostaphin resistance protein A-like" evidence="2">
    <location>
        <begin position="156"/>
        <end position="247"/>
    </location>
</feature>
<organism evidence="3 4">
    <name type="scientific">Cellulomonas fulva</name>
    <dbReference type="NCBI Taxonomy" id="2835530"/>
    <lineage>
        <taxon>Bacteria</taxon>
        <taxon>Bacillati</taxon>
        <taxon>Actinomycetota</taxon>
        <taxon>Actinomycetes</taxon>
        <taxon>Micrococcales</taxon>
        <taxon>Cellulomonadaceae</taxon>
        <taxon>Cellulomonas</taxon>
    </lineage>
</organism>
<evidence type="ECO:0000313" key="4">
    <source>
        <dbReference type="Proteomes" id="UP000722125"/>
    </source>
</evidence>
<dbReference type="EC" id="3.4.24.-" evidence="3"/>
<evidence type="ECO:0000256" key="1">
    <source>
        <dbReference type="SAM" id="Phobius"/>
    </source>
</evidence>
<keyword evidence="1" id="KW-1133">Transmembrane helix</keyword>
<feature type="transmembrane region" description="Helical" evidence="1">
    <location>
        <begin position="236"/>
        <end position="256"/>
    </location>
</feature>
<dbReference type="Pfam" id="PF02517">
    <property type="entry name" value="Rce1-like"/>
    <property type="match status" value="1"/>
</dbReference>
<keyword evidence="1" id="KW-0472">Membrane</keyword>
<feature type="transmembrane region" description="Helical" evidence="1">
    <location>
        <begin position="117"/>
        <end position="137"/>
    </location>
</feature>
<name>A0ABS5TWR9_9CELL</name>
<dbReference type="Proteomes" id="UP000722125">
    <property type="component" value="Unassembled WGS sequence"/>
</dbReference>
<feature type="transmembrane region" description="Helical" evidence="1">
    <location>
        <begin position="24"/>
        <end position="43"/>
    </location>
</feature>
<keyword evidence="3" id="KW-0378">Hydrolase</keyword>
<feature type="transmembrane region" description="Helical" evidence="1">
    <location>
        <begin position="188"/>
        <end position="206"/>
    </location>
</feature>
<dbReference type="InterPro" id="IPR003675">
    <property type="entry name" value="Rce1/LyrA-like_dom"/>
</dbReference>
<keyword evidence="3" id="KW-0645">Protease</keyword>
<dbReference type="EMBL" id="JAHBOH010000001">
    <property type="protein sequence ID" value="MBT0993586.1"/>
    <property type="molecule type" value="Genomic_DNA"/>
</dbReference>
<protein>
    <submittedName>
        <fullName evidence="3">CPBP family intramembrane metalloprotease</fullName>
        <ecNumber evidence="3">3.4.24.-</ecNumber>
    </submittedName>
</protein>
<keyword evidence="4" id="KW-1185">Reference proteome</keyword>
<dbReference type="GO" id="GO:0008237">
    <property type="term" value="F:metallopeptidase activity"/>
    <property type="evidence" value="ECO:0007669"/>
    <property type="project" value="UniProtKB-KW"/>
</dbReference>
<gene>
    <name evidence="3" type="ORF">KIN34_04710</name>
</gene>
<comment type="caution">
    <text evidence="3">The sequence shown here is derived from an EMBL/GenBank/DDBJ whole genome shotgun (WGS) entry which is preliminary data.</text>
</comment>